<proteinExistence type="predicted"/>
<protein>
    <recommendedName>
        <fullName evidence="3">Carbon monoxide dehydrogenase subunit G</fullName>
    </recommendedName>
</protein>
<dbReference type="PANTHER" id="PTHR38588">
    <property type="entry name" value="BLL0334 PROTEIN"/>
    <property type="match status" value="1"/>
</dbReference>
<dbReference type="EMBL" id="CP001114">
    <property type="protein sequence ID" value="ACO47126.1"/>
    <property type="molecule type" value="Genomic_DNA"/>
</dbReference>
<name>C1CYU6_DEIDV</name>
<accession>C1CYU6</accession>
<sequence>MNLSYSGQEQVSAPPATVWAFVQDPEQVARCLPEVREVRVIDPHTADATVQVGLGLLRGQFRFRLELTPDQTQGLVRVRVQGGGLGSTVELNAQAGVVDQGNGTTLLDWQGSAVLGGTVTRVGGRQLDSLAQRLIVRTFRTMASRINASSGTLA</sequence>
<dbReference type="SUPFAM" id="SSF55961">
    <property type="entry name" value="Bet v1-like"/>
    <property type="match status" value="1"/>
</dbReference>
<dbReference type="Pfam" id="PF06240">
    <property type="entry name" value="COXG"/>
    <property type="match status" value="1"/>
</dbReference>
<dbReference type="AlphaFoldDB" id="C1CYU6"/>
<reference evidence="1 2" key="1">
    <citation type="journal article" date="2009" name="PLoS Genet.">
        <title>Alliance of proteomics and genomics to unravel the specificities of Sahara bacterium Deinococcus deserti.</title>
        <authorList>
            <person name="de Groot A."/>
            <person name="Dulermo R."/>
            <person name="Ortet P."/>
            <person name="Blanchard L."/>
            <person name="Guerin P."/>
            <person name="Fernandez B."/>
            <person name="Vacherie B."/>
            <person name="Dossat C."/>
            <person name="Jolivet E."/>
            <person name="Siguier P."/>
            <person name="Chandler M."/>
            <person name="Barakat M."/>
            <person name="Dedieu A."/>
            <person name="Barbe V."/>
            <person name="Heulin T."/>
            <person name="Sommer S."/>
            <person name="Achouak W."/>
            <person name="Armengaud J."/>
        </authorList>
    </citation>
    <scope>NUCLEOTIDE SEQUENCE [LARGE SCALE GENOMIC DNA]</scope>
    <source>
        <strain evidence="2">DSM 17065 / CIP 109153 / LMG 22923 / VCD115</strain>
    </source>
</reference>
<dbReference type="InterPro" id="IPR023393">
    <property type="entry name" value="START-like_dom_sf"/>
</dbReference>
<dbReference type="InterPro" id="IPR010419">
    <property type="entry name" value="CO_DH_gsu"/>
</dbReference>
<dbReference type="Gene3D" id="3.30.530.20">
    <property type="match status" value="1"/>
</dbReference>
<keyword evidence="2" id="KW-1185">Reference proteome</keyword>
<dbReference type="PANTHER" id="PTHR38588:SF1">
    <property type="entry name" value="BLL0334 PROTEIN"/>
    <property type="match status" value="1"/>
</dbReference>
<organism evidence="1 2">
    <name type="scientific">Deinococcus deserti (strain DSM 17065 / CIP 109153 / LMG 22923 / VCD115)</name>
    <dbReference type="NCBI Taxonomy" id="546414"/>
    <lineage>
        <taxon>Bacteria</taxon>
        <taxon>Thermotogati</taxon>
        <taxon>Deinococcota</taxon>
        <taxon>Deinococci</taxon>
        <taxon>Deinococcales</taxon>
        <taxon>Deinococcaceae</taxon>
        <taxon>Deinococcus</taxon>
    </lineage>
</organism>
<dbReference type="KEGG" id="ddr:Deide_21010"/>
<dbReference type="Proteomes" id="UP000002208">
    <property type="component" value="Chromosome"/>
</dbReference>
<dbReference type="OrthoDB" id="2374625at2"/>
<evidence type="ECO:0000313" key="1">
    <source>
        <dbReference type="EMBL" id="ACO47126.1"/>
    </source>
</evidence>
<dbReference type="eggNOG" id="COG3427">
    <property type="taxonomic scope" value="Bacteria"/>
</dbReference>
<dbReference type="STRING" id="546414.Deide_21010"/>
<gene>
    <name evidence="1" type="ordered locus">Deide_21010</name>
</gene>
<evidence type="ECO:0000313" key="2">
    <source>
        <dbReference type="Proteomes" id="UP000002208"/>
    </source>
</evidence>
<dbReference type="RefSeq" id="WP_012694247.1">
    <property type="nucleotide sequence ID" value="NC_012526.1"/>
</dbReference>
<dbReference type="HOGENOM" id="CLU_046420_1_1_0"/>
<dbReference type="PaxDb" id="546414-Deide_21010"/>
<evidence type="ECO:0008006" key="3">
    <source>
        <dbReference type="Google" id="ProtNLM"/>
    </source>
</evidence>
<dbReference type="CDD" id="cd05018">
    <property type="entry name" value="CoxG"/>
    <property type="match status" value="1"/>
</dbReference>